<sequence length="152" mass="16578">MARAASGGTSLAAFTEEPSVPNPTEDTQSEVSPLPAASPVVTPDDDNDYGDFEDPADDAPAPTPRRSTGKRKDTIRTKTFPMLQTTVDAVSESSLAWHIADPTRMQHFGGTASETAFVQALLLFAVDRISKNQKDADRLLRYFPENARVRNR</sequence>
<dbReference type="EMBL" id="NOVD01000036">
    <property type="protein sequence ID" value="PCK24160.1"/>
    <property type="molecule type" value="Genomic_DNA"/>
</dbReference>
<feature type="compositionally biased region" description="Polar residues" evidence="1">
    <location>
        <begin position="22"/>
        <end position="31"/>
    </location>
</feature>
<evidence type="ECO:0000313" key="2">
    <source>
        <dbReference type="EMBL" id="PCK24160.1"/>
    </source>
</evidence>
<evidence type="ECO:0000256" key="1">
    <source>
        <dbReference type="SAM" id="MobiDB-lite"/>
    </source>
</evidence>
<dbReference type="AlphaFoldDB" id="A0A2A5J3K3"/>
<organism evidence="2 3">
    <name type="scientific">Rhodococcus qingshengii</name>
    <dbReference type="NCBI Taxonomy" id="334542"/>
    <lineage>
        <taxon>Bacteria</taxon>
        <taxon>Bacillati</taxon>
        <taxon>Actinomycetota</taxon>
        <taxon>Actinomycetes</taxon>
        <taxon>Mycobacteriales</taxon>
        <taxon>Nocardiaceae</taxon>
        <taxon>Rhodococcus</taxon>
        <taxon>Rhodococcus erythropolis group</taxon>
    </lineage>
</organism>
<name>A0A2A5J3K3_RHOSG</name>
<feature type="compositionally biased region" description="Acidic residues" evidence="1">
    <location>
        <begin position="43"/>
        <end position="57"/>
    </location>
</feature>
<proteinExistence type="predicted"/>
<accession>A0A2A5J3K3</accession>
<feature type="region of interest" description="Disordered" evidence="1">
    <location>
        <begin position="1"/>
        <end position="75"/>
    </location>
</feature>
<reference evidence="2 3" key="1">
    <citation type="submission" date="2017-07" db="EMBL/GenBank/DDBJ databases">
        <title>Draft sequence of Rhodococcus enclensis 23b-28.</title>
        <authorList>
            <person name="Besaury L."/>
            <person name="Sancelme M."/>
            <person name="Amato P."/>
            <person name="Lallement A."/>
            <person name="Delort A.-M."/>
        </authorList>
    </citation>
    <scope>NUCLEOTIDE SEQUENCE [LARGE SCALE GENOMIC DNA]</scope>
    <source>
        <strain evidence="2 3">23b-28</strain>
    </source>
</reference>
<comment type="caution">
    <text evidence="2">The sequence shown here is derived from an EMBL/GenBank/DDBJ whole genome shotgun (WGS) entry which is preliminary data.</text>
</comment>
<evidence type="ECO:0000313" key="3">
    <source>
        <dbReference type="Proteomes" id="UP000230886"/>
    </source>
</evidence>
<gene>
    <name evidence="2" type="ORF">CHR55_27350</name>
</gene>
<dbReference type="Proteomes" id="UP000230886">
    <property type="component" value="Unassembled WGS sequence"/>
</dbReference>
<protein>
    <submittedName>
        <fullName evidence="2">Uncharacterized protein</fullName>
    </submittedName>
</protein>